<gene>
    <name evidence="2" type="ORF">GOODEAATRI_023313</name>
</gene>
<feature type="non-terminal residue" evidence="2">
    <location>
        <position position="109"/>
    </location>
</feature>
<proteinExistence type="predicted"/>
<sequence length="109" mass="11829">MPLVPEAMPPPAGHGYNMRPRTQSKSSYMGPLFQQQFGANRYKPFTLGDLTTLCDKLPPISEGASIWLQTLDSLTAGTTLALGDYRAIAGRCMKPHSCRDIELVAGTTT</sequence>
<reference evidence="2 3" key="1">
    <citation type="submission" date="2021-06" db="EMBL/GenBank/DDBJ databases">
        <authorList>
            <person name="Palmer J.M."/>
        </authorList>
    </citation>
    <scope>NUCLEOTIDE SEQUENCE [LARGE SCALE GENOMIC DNA]</scope>
    <source>
        <strain evidence="2 3">GA_2019</strain>
        <tissue evidence="2">Muscle</tissue>
    </source>
</reference>
<comment type="caution">
    <text evidence="2">The sequence shown here is derived from an EMBL/GenBank/DDBJ whole genome shotgun (WGS) entry which is preliminary data.</text>
</comment>
<evidence type="ECO:0000256" key="1">
    <source>
        <dbReference type="SAM" id="MobiDB-lite"/>
    </source>
</evidence>
<protein>
    <submittedName>
        <fullName evidence="2">Uncharacterized protein</fullName>
    </submittedName>
</protein>
<organism evidence="2 3">
    <name type="scientific">Goodea atripinnis</name>
    <dbReference type="NCBI Taxonomy" id="208336"/>
    <lineage>
        <taxon>Eukaryota</taxon>
        <taxon>Metazoa</taxon>
        <taxon>Chordata</taxon>
        <taxon>Craniata</taxon>
        <taxon>Vertebrata</taxon>
        <taxon>Euteleostomi</taxon>
        <taxon>Actinopterygii</taxon>
        <taxon>Neopterygii</taxon>
        <taxon>Teleostei</taxon>
        <taxon>Neoteleostei</taxon>
        <taxon>Acanthomorphata</taxon>
        <taxon>Ovalentaria</taxon>
        <taxon>Atherinomorphae</taxon>
        <taxon>Cyprinodontiformes</taxon>
        <taxon>Goodeidae</taxon>
        <taxon>Goodea</taxon>
    </lineage>
</organism>
<evidence type="ECO:0000313" key="2">
    <source>
        <dbReference type="EMBL" id="MEQ2182534.1"/>
    </source>
</evidence>
<accession>A0ABV0PGB3</accession>
<feature type="region of interest" description="Disordered" evidence="1">
    <location>
        <begin position="1"/>
        <end position="21"/>
    </location>
</feature>
<evidence type="ECO:0000313" key="3">
    <source>
        <dbReference type="Proteomes" id="UP001476798"/>
    </source>
</evidence>
<name>A0ABV0PGB3_9TELE</name>
<keyword evidence="3" id="KW-1185">Reference proteome</keyword>
<dbReference type="EMBL" id="JAHRIO010072457">
    <property type="protein sequence ID" value="MEQ2182534.1"/>
    <property type="molecule type" value="Genomic_DNA"/>
</dbReference>
<dbReference type="Proteomes" id="UP001476798">
    <property type="component" value="Unassembled WGS sequence"/>
</dbReference>